<reference evidence="1 2" key="1">
    <citation type="journal article" date="2016" name="Mol. Biol. Evol.">
        <title>Comparative Genomics of Early-Diverging Mushroom-Forming Fungi Provides Insights into the Origins of Lignocellulose Decay Capabilities.</title>
        <authorList>
            <person name="Nagy L.G."/>
            <person name="Riley R."/>
            <person name="Tritt A."/>
            <person name="Adam C."/>
            <person name="Daum C."/>
            <person name="Floudas D."/>
            <person name="Sun H."/>
            <person name="Yadav J.S."/>
            <person name="Pangilinan J."/>
            <person name="Larsson K.H."/>
            <person name="Matsuura K."/>
            <person name="Barry K."/>
            <person name="Labutti K."/>
            <person name="Kuo R."/>
            <person name="Ohm R.A."/>
            <person name="Bhattacharya S.S."/>
            <person name="Shirouzu T."/>
            <person name="Yoshinaga Y."/>
            <person name="Martin F.M."/>
            <person name="Grigoriev I.V."/>
            <person name="Hibbett D.S."/>
        </authorList>
    </citation>
    <scope>NUCLEOTIDE SEQUENCE [LARGE SCALE GENOMIC DNA]</scope>
    <source>
        <strain evidence="1 2">HHB12029</strain>
    </source>
</reference>
<evidence type="ECO:0000313" key="1">
    <source>
        <dbReference type="EMBL" id="KZV97077.1"/>
    </source>
</evidence>
<sequence>MCRPWSFVRPCTFYPCCTHTVTVSQHYESGARVRRAPRSPRPTTCPWTRVPCVSAYIAASYAEQYGATLACCTVDDCRMLRTLYTPL</sequence>
<keyword evidence="2" id="KW-1185">Reference proteome</keyword>
<evidence type="ECO:0000313" key="2">
    <source>
        <dbReference type="Proteomes" id="UP000077266"/>
    </source>
</evidence>
<proteinExistence type="predicted"/>
<dbReference type="EMBL" id="KV425935">
    <property type="protein sequence ID" value="KZV97077.1"/>
    <property type="molecule type" value="Genomic_DNA"/>
</dbReference>
<dbReference type="Proteomes" id="UP000077266">
    <property type="component" value="Unassembled WGS sequence"/>
</dbReference>
<dbReference type="AlphaFoldDB" id="A0A165KY73"/>
<accession>A0A165KY73</accession>
<gene>
    <name evidence="1" type="ORF">EXIGLDRAFT_394102</name>
</gene>
<protein>
    <submittedName>
        <fullName evidence="1">Uncharacterized protein</fullName>
    </submittedName>
</protein>
<organism evidence="1 2">
    <name type="scientific">Exidia glandulosa HHB12029</name>
    <dbReference type="NCBI Taxonomy" id="1314781"/>
    <lineage>
        <taxon>Eukaryota</taxon>
        <taxon>Fungi</taxon>
        <taxon>Dikarya</taxon>
        <taxon>Basidiomycota</taxon>
        <taxon>Agaricomycotina</taxon>
        <taxon>Agaricomycetes</taxon>
        <taxon>Auriculariales</taxon>
        <taxon>Exidiaceae</taxon>
        <taxon>Exidia</taxon>
    </lineage>
</organism>
<name>A0A165KY73_EXIGL</name>
<dbReference type="InParanoid" id="A0A165KY73"/>